<dbReference type="Gene3D" id="3.40.50.450">
    <property type="match status" value="1"/>
</dbReference>
<dbReference type="Proteomes" id="UP000294155">
    <property type="component" value="Unassembled WGS sequence"/>
</dbReference>
<accession>A0A4Q5L9D2</accession>
<keyword evidence="2" id="KW-1185">Reference proteome</keyword>
<evidence type="ECO:0000313" key="1">
    <source>
        <dbReference type="EMBL" id="RYU78362.1"/>
    </source>
</evidence>
<dbReference type="GO" id="GO:0003677">
    <property type="term" value="F:DNA binding"/>
    <property type="evidence" value="ECO:0007669"/>
    <property type="project" value="UniProtKB-KW"/>
</dbReference>
<gene>
    <name evidence="1" type="ORF">EWM57_14420</name>
</gene>
<sequence length="188" mass="21334">MTIDPQELRLLGNADLLQLSKTAFFCSRHYPNDMEREANLWALEQRARGQCIVSGFHSQLEQQIFRYLLQGPTQPIVYVLARGIQPNIRSEYGPEIRAGRLLFVTPFEPDVTTSSEETTDIRNLLIAELAQQFFVPFLRAGGQLEQLFRAPATQHKPIFTLDLPDNQARQLPGAQLYQPNSMLGRHGG</sequence>
<name>A0A4Q5L9D2_9BACT</name>
<comment type="caution">
    <text evidence="1">The sequence shown here is derived from an EMBL/GenBank/DDBJ whole genome shotgun (WGS) entry which is preliminary data.</text>
</comment>
<dbReference type="EMBL" id="SEWE01000031">
    <property type="protein sequence ID" value="RYU78362.1"/>
    <property type="molecule type" value="Genomic_DNA"/>
</dbReference>
<dbReference type="OrthoDB" id="273460at2"/>
<dbReference type="RefSeq" id="WP_129921861.1">
    <property type="nucleotide sequence ID" value="NZ_SEWE01000031.1"/>
</dbReference>
<organism evidence="1 2">
    <name type="scientific">Hymenobacter persicinus</name>
    <dbReference type="NCBI Taxonomy" id="2025506"/>
    <lineage>
        <taxon>Bacteria</taxon>
        <taxon>Pseudomonadati</taxon>
        <taxon>Bacteroidota</taxon>
        <taxon>Cytophagia</taxon>
        <taxon>Cytophagales</taxon>
        <taxon>Hymenobacteraceae</taxon>
        <taxon>Hymenobacter</taxon>
    </lineage>
</organism>
<protein>
    <submittedName>
        <fullName evidence="1">DNA-binding protein</fullName>
    </submittedName>
</protein>
<proteinExistence type="predicted"/>
<keyword evidence="1" id="KW-0238">DNA-binding</keyword>
<reference evidence="1 2" key="1">
    <citation type="submission" date="2019-02" db="EMBL/GenBank/DDBJ databases">
        <title>Bacterial novel species isolated from soil.</title>
        <authorList>
            <person name="Jung H.-Y."/>
        </authorList>
    </citation>
    <scope>NUCLEOTIDE SEQUENCE [LARGE SCALE GENOMIC DNA]</scope>
    <source>
        <strain evidence="1 2">1-3-3-3</strain>
    </source>
</reference>
<dbReference type="AlphaFoldDB" id="A0A4Q5L9D2"/>
<evidence type="ECO:0000313" key="2">
    <source>
        <dbReference type="Proteomes" id="UP000294155"/>
    </source>
</evidence>